<dbReference type="InterPro" id="IPR037524">
    <property type="entry name" value="PA14/GLEYA"/>
</dbReference>
<comment type="caution">
    <text evidence="2">The sequence shown here is derived from an EMBL/GenBank/DDBJ whole genome shotgun (WGS) entry which is preliminary data.</text>
</comment>
<dbReference type="EMBL" id="BMXI01000006">
    <property type="protein sequence ID" value="GHC51634.1"/>
    <property type="molecule type" value="Genomic_DNA"/>
</dbReference>
<organism evidence="2 3">
    <name type="scientific">Roseibacillus persicicus</name>
    <dbReference type="NCBI Taxonomy" id="454148"/>
    <lineage>
        <taxon>Bacteria</taxon>
        <taxon>Pseudomonadati</taxon>
        <taxon>Verrucomicrobiota</taxon>
        <taxon>Verrucomicrobiia</taxon>
        <taxon>Verrucomicrobiales</taxon>
        <taxon>Verrucomicrobiaceae</taxon>
        <taxon>Roseibacillus</taxon>
    </lineage>
</organism>
<reference evidence="2" key="2">
    <citation type="submission" date="2020-09" db="EMBL/GenBank/DDBJ databases">
        <authorList>
            <person name="Sun Q."/>
            <person name="Kim S."/>
        </authorList>
    </citation>
    <scope>NUCLEOTIDE SEQUENCE</scope>
    <source>
        <strain evidence="2">KCTC 12988</strain>
    </source>
</reference>
<accession>A0A918TK91</accession>
<evidence type="ECO:0000313" key="2">
    <source>
        <dbReference type="EMBL" id="GHC51634.1"/>
    </source>
</evidence>
<dbReference type="PROSITE" id="PS51820">
    <property type="entry name" value="PA14"/>
    <property type="match status" value="1"/>
</dbReference>
<evidence type="ECO:0000313" key="3">
    <source>
        <dbReference type="Proteomes" id="UP000644507"/>
    </source>
</evidence>
<sequence>MTTAPVSIPVPEEAPAVPSLDIGFSDDFGAGFGGTGSGPGSGSGFGSRGSLDSALAGRLYDFKQRAGGTPNTDYPTDKAAISRGDEYVKIITELHDRKFPDSMLNDYFRAPFELSLTHLAIPYSNAAEGPRYFGAEEEIKPSGWMAQYNGTVIVPESGRYRFVGAADDYLSVTINGKVRLYACWPSIQQRIAGDWDKKKKSGEWDSPLANARLIAGDWINLRAGQKIEMELAIGERPGGMVGFLLQVEKANENYRKDPNGRPILPLFTTQALDPATQQDIKSKFGSYEFEWEKVPVFRSAKTSKR</sequence>
<keyword evidence="3" id="KW-1185">Reference proteome</keyword>
<evidence type="ECO:0000259" key="1">
    <source>
        <dbReference type="PROSITE" id="PS51820"/>
    </source>
</evidence>
<feature type="domain" description="PA14" evidence="1">
    <location>
        <begin position="98"/>
        <end position="261"/>
    </location>
</feature>
<protein>
    <recommendedName>
        <fullName evidence="1">PA14 domain-containing protein</fullName>
    </recommendedName>
</protein>
<dbReference type="AlphaFoldDB" id="A0A918TK91"/>
<name>A0A918TK91_9BACT</name>
<proteinExistence type="predicted"/>
<gene>
    <name evidence="2" type="ORF">GCM10007100_17330</name>
</gene>
<dbReference type="SUPFAM" id="SSF56988">
    <property type="entry name" value="Anthrax protective antigen"/>
    <property type="match status" value="1"/>
</dbReference>
<reference evidence="2" key="1">
    <citation type="journal article" date="2014" name="Int. J. Syst. Evol. Microbiol.">
        <title>Complete genome sequence of Corynebacterium casei LMG S-19264T (=DSM 44701T), isolated from a smear-ripened cheese.</title>
        <authorList>
            <consortium name="US DOE Joint Genome Institute (JGI-PGF)"/>
            <person name="Walter F."/>
            <person name="Albersmeier A."/>
            <person name="Kalinowski J."/>
            <person name="Ruckert C."/>
        </authorList>
    </citation>
    <scope>NUCLEOTIDE SEQUENCE</scope>
    <source>
        <strain evidence="2">KCTC 12988</strain>
    </source>
</reference>
<dbReference type="Proteomes" id="UP000644507">
    <property type="component" value="Unassembled WGS sequence"/>
</dbReference>